<organism evidence="4 5">
    <name type="scientific">Ketobacter alkanivorans</name>
    <dbReference type="NCBI Taxonomy" id="1917421"/>
    <lineage>
        <taxon>Bacteria</taxon>
        <taxon>Pseudomonadati</taxon>
        <taxon>Pseudomonadota</taxon>
        <taxon>Gammaproteobacteria</taxon>
        <taxon>Pseudomonadales</taxon>
        <taxon>Ketobacteraceae</taxon>
        <taxon>Ketobacter</taxon>
    </lineage>
</organism>
<evidence type="ECO:0000256" key="2">
    <source>
        <dbReference type="ARBA" id="ARBA00022857"/>
    </source>
</evidence>
<dbReference type="CDD" id="cd05251">
    <property type="entry name" value="NmrA_like_SDR_a"/>
    <property type="match status" value="1"/>
</dbReference>
<proteinExistence type="inferred from homology"/>
<keyword evidence="2" id="KW-0521">NADP</keyword>
<dbReference type="AlphaFoldDB" id="A0A2K9LNH7"/>
<keyword evidence="5" id="KW-1185">Reference proteome</keyword>
<dbReference type="Gene3D" id="3.90.25.10">
    <property type="entry name" value="UDP-galactose 4-epimerase, domain 1"/>
    <property type="match status" value="1"/>
</dbReference>
<dbReference type="Proteomes" id="UP000235116">
    <property type="component" value="Chromosome"/>
</dbReference>
<accession>A0A2K9LNH7</accession>
<evidence type="ECO:0000313" key="4">
    <source>
        <dbReference type="EMBL" id="AUM12344.1"/>
    </source>
</evidence>
<gene>
    <name evidence="4" type="ORF">Kalk_07915</name>
</gene>
<dbReference type="Pfam" id="PF05368">
    <property type="entry name" value="NmrA"/>
    <property type="match status" value="1"/>
</dbReference>
<dbReference type="EMBL" id="CP022684">
    <property type="protein sequence ID" value="AUM12344.1"/>
    <property type="molecule type" value="Genomic_DNA"/>
</dbReference>
<evidence type="ECO:0000259" key="3">
    <source>
        <dbReference type="Pfam" id="PF05368"/>
    </source>
</evidence>
<dbReference type="InterPro" id="IPR036291">
    <property type="entry name" value="NAD(P)-bd_dom_sf"/>
</dbReference>
<reference evidence="5" key="1">
    <citation type="submission" date="2017-08" db="EMBL/GenBank/DDBJ databases">
        <title>Direct submision.</title>
        <authorList>
            <person name="Kim S.-J."/>
            <person name="Rhee S.-K."/>
        </authorList>
    </citation>
    <scope>NUCLEOTIDE SEQUENCE [LARGE SCALE GENOMIC DNA]</scope>
    <source>
        <strain evidence="5">GI5</strain>
    </source>
</reference>
<dbReference type="InterPro" id="IPR008030">
    <property type="entry name" value="NmrA-like"/>
</dbReference>
<sequence>MAQRILVTGATGAQGGALIPLLLQKGFAVRALTRDSTKAAARTLLDNGVEVVTGDLDDEASLDRACAGCYGVFSVQNFWEKGVGHDREVEQGCKLARAAKQAGVQHFVQTSVVNCDQAEGVLHFESKYKIEQYIDSLQLPRTFLREVFFMENFTQPVMTSGAKKDIDPFWVLPTIIGLLDKDTGFHMISVEDIAWFAADIFAHPELYLDKELDVAGDVLTAAQLKAVFRKVTGRSLLPTSRFLTRLMVRLINPESARQFRWNNQQGWHFDIAPLRQRNSALTSFEGFLRKHYEEAV</sequence>
<name>A0A2K9LNH7_9GAMM</name>
<dbReference type="SUPFAM" id="SSF51735">
    <property type="entry name" value="NAD(P)-binding Rossmann-fold domains"/>
    <property type="match status" value="1"/>
</dbReference>
<dbReference type="InterPro" id="IPR051164">
    <property type="entry name" value="NmrA-like_oxidored"/>
</dbReference>
<evidence type="ECO:0000313" key="5">
    <source>
        <dbReference type="Proteomes" id="UP000235116"/>
    </source>
</evidence>
<dbReference type="PANTHER" id="PTHR42748:SF7">
    <property type="entry name" value="NMRA LIKE REDOX SENSOR 1-RELATED"/>
    <property type="match status" value="1"/>
</dbReference>
<dbReference type="OrthoDB" id="9798669at2"/>
<dbReference type="PANTHER" id="PTHR42748">
    <property type="entry name" value="NITROGEN METABOLITE REPRESSION PROTEIN NMRA FAMILY MEMBER"/>
    <property type="match status" value="1"/>
</dbReference>
<comment type="similarity">
    <text evidence="1">Belongs to the NmrA-type oxidoreductase family.</text>
</comment>
<dbReference type="RefSeq" id="WP_101893680.1">
    <property type="nucleotide sequence ID" value="NZ_CP022684.1"/>
</dbReference>
<dbReference type="Gene3D" id="3.40.50.720">
    <property type="entry name" value="NAD(P)-binding Rossmann-like Domain"/>
    <property type="match status" value="1"/>
</dbReference>
<dbReference type="KEGG" id="kak:Kalk_07915"/>
<protein>
    <recommendedName>
        <fullName evidence="3">NmrA-like domain-containing protein</fullName>
    </recommendedName>
</protein>
<feature type="domain" description="NmrA-like" evidence="3">
    <location>
        <begin position="2"/>
        <end position="236"/>
    </location>
</feature>
<evidence type="ECO:0000256" key="1">
    <source>
        <dbReference type="ARBA" id="ARBA00006328"/>
    </source>
</evidence>